<evidence type="ECO:0000256" key="12">
    <source>
        <dbReference type="ARBA" id="ARBA00023012"/>
    </source>
</evidence>
<dbReference type="PANTHER" id="PTHR34220">
    <property type="entry name" value="SENSOR HISTIDINE KINASE YPDA"/>
    <property type="match status" value="1"/>
</dbReference>
<comment type="catalytic activity">
    <reaction evidence="1">
        <text>ATP + protein L-histidine = ADP + protein N-phospho-L-histidine.</text>
        <dbReference type="EC" id="2.7.13.3"/>
    </reaction>
</comment>
<evidence type="ECO:0000256" key="10">
    <source>
        <dbReference type="ARBA" id="ARBA00022840"/>
    </source>
</evidence>
<comment type="caution">
    <text evidence="17">The sequence shown here is derived from an EMBL/GenBank/DDBJ whole genome shotgun (WGS) entry which is preliminary data.</text>
</comment>
<dbReference type="Pfam" id="PF06580">
    <property type="entry name" value="His_kinase"/>
    <property type="match status" value="1"/>
</dbReference>
<dbReference type="SMART" id="SM00304">
    <property type="entry name" value="HAMP"/>
    <property type="match status" value="1"/>
</dbReference>
<feature type="domain" description="Histidine kinase" evidence="15">
    <location>
        <begin position="415"/>
        <end position="612"/>
    </location>
</feature>
<feature type="domain" description="HAMP" evidence="16">
    <location>
        <begin position="342"/>
        <end position="394"/>
    </location>
</feature>
<evidence type="ECO:0000256" key="8">
    <source>
        <dbReference type="ARBA" id="ARBA00022741"/>
    </source>
</evidence>
<dbReference type="GO" id="GO:0016301">
    <property type="term" value="F:kinase activity"/>
    <property type="evidence" value="ECO:0007669"/>
    <property type="project" value="UniProtKB-KW"/>
</dbReference>
<keyword evidence="4" id="KW-1003">Cell membrane</keyword>
<dbReference type="InterPro" id="IPR033479">
    <property type="entry name" value="dCache_1"/>
</dbReference>
<keyword evidence="7 14" id="KW-0812">Transmembrane</keyword>
<organism evidence="17 18">
    <name type="scientific">Paenibacillus glycanilyticus</name>
    <dbReference type="NCBI Taxonomy" id="126569"/>
    <lineage>
        <taxon>Bacteria</taxon>
        <taxon>Bacillati</taxon>
        <taxon>Bacillota</taxon>
        <taxon>Bacilli</taxon>
        <taxon>Bacillales</taxon>
        <taxon>Paenibacillaceae</taxon>
        <taxon>Paenibacillus</taxon>
    </lineage>
</organism>
<dbReference type="EC" id="2.7.13.3" evidence="3"/>
<dbReference type="PROSITE" id="PS50885">
    <property type="entry name" value="HAMP"/>
    <property type="match status" value="1"/>
</dbReference>
<evidence type="ECO:0000259" key="16">
    <source>
        <dbReference type="PROSITE" id="PS50885"/>
    </source>
</evidence>
<dbReference type="Pfam" id="PF02518">
    <property type="entry name" value="HATPase_c"/>
    <property type="match status" value="1"/>
</dbReference>
<evidence type="ECO:0000256" key="14">
    <source>
        <dbReference type="SAM" id="Phobius"/>
    </source>
</evidence>
<dbReference type="InterPro" id="IPR004358">
    <property type="entry name" value="Sig_transdc_His_kin-like_C"/>
</dbReference>
<evidence type="ECO:0000256" key="3">
    <source>
        <dbReference type="ARBA" id="ARBA00012438"/>
    </source>
</evidence>
<keyword evidence="11 14" id="KW-1133">Transmembrane helix</keyword>
<keyword evidence="13 14" id="KW-0472">Membrane</keyword>
<evidence type="ECO:0000256" key="6">
    <source>
        <dbReference type="ARBA" id="ARBA00022679"/>
    </source>
</evidence>
<keyword evidence="10" id="KW-0067">ATP-binding</keyword>
<dbReference type="InterPro" id="IPR050640">
    <property type="entry name" value="Bact_2-comp_sensor_kinase"/>
</dbReference>
<dbReference type="EMBL" id="BSSQ01000018">
    <property type="protein sequence ID" value="GLX70315.1"/>
    <property type="molecule type" value="Genomic_DNA"/>
</dbReference>
<dbReference type="Gene3D" id="3.30.565.10">
    <property type="entry name" value="Histidine kinase-like ATPase, C-terminal domain"/>
    <property type="match status" value="1"/>
</dbReference>
<keyword evidence="6" id="KW-0808">Transferase</keyword>
<feature type="transmembrane region" description="Helical" evidence="14">
    <location>
        <begin position="40"/>
        <end position="60"/>
    </location>
</feature>
<dbReference type="Gene3D" id="3.30.450.20">
    <property type="entry name" value="PAS domain"/>
    <property type="match status" value="1"/>
</dbReference>
<dbReference type="InterPro" id="IPR003660">
    <property type="entry name" value="HAMP_dom"/>
</dbReference>
<dbReference type="SMART" id="SM00387">
    <property type="entry name" value="HATPase_c"/>
    <property type="match status" value="1"/>
</dbReference>
<sequence length="614" mass="70222">MSESQVNAYIFGEQEPAQMNIGRDFFRFNGFSGMTMQKKLIIVFVVLIIIPISATGFISYQNYIQSINKNTKNYVTELISNMQTNLDSHLEDMMTVSKIPLYSVDMQQYMSHRELTLEKQRQMDFYIGLLDSMRKDLYSAYLYDNYGNVFYRIRTDAIREDMMSQYEEWKQLAIEGNGDPVIIPTQRVMRANGSPQYLFTVLRSIRDIGTLETIGYVAVDADIRVIEGVVQELNTVTNGKTLIIDGQNNVAYDSDHLLTATNITGNEVIKKAVGDQGSYNVVVDGVSYICSYSVSKDTGWKIFAFIPVNYLHHDAEITRNVTLTTTIGIISFALLVSVVLAFMMTRSLRQMTDLMRSVRGGNMDVSFDVKQKDEVGILGTEFNRMLRRMKELISEIYVIQSRKKEADLEALQSQINPHFIYNTLETIRMTAEINDDEEVAEMTFTLGKLLRYSINRGRETVELREELQHLERYLQLLRYRFSNRFVVIFDVPQELMAFPVMKLTFQPIVENAILHGMEGKPNEVTIRLSAELKEQLIIIAIKDEGSGMDGMTLDLIRQSMNGTREAGSSKTGVGLRNVNERIKLHYGETYGLEIESKWGEGTTVYLKLPRKHGD</sequence>
<keyword evidence="18" id="KW-1185">Reference proteome</keyword>
<evidence type="ECO:0000256" key="5">
    <source>
        <dbReference type="ARBA" id="ARBA00022553"/>
    </source>
</evidence>
<evidence type="ECO:0000256" key="11">
    <source>
        <dbReference type="ARBA" id="ARBA00022989"/>
    </source>
</evidence>
<dbReference type="Proteomes" id="UP001157114">
    <property type="component" value="Unassembled WGS sequence"/>
</dbReference>
<evidence type="ECO:0000256" key="2">
    <source>
        <dbReference type="ARBA" id="ARBA00004651"/>
    </source>
</evidence>
<keyword evidence="5" id="KW-0597">Phosphoprotein</keyword>
<dbReference type="PANTHER" id="PTHR34220:SF11">
    <property type="entry name" value="SENSOR PROTEIN KINASE HPTS"/>
    <property type="match status" value="1"/>
</dbReference>
<name>A0ABQ6GJQ8_9BACL</name>
<evidence type="ECO:0000256" key="13">
    <source>
        <dbReference type="ARBA" id="ARBA00023136"/>
    </source>
</evidence>
<gene>
    <name evidence="17" type="ORF">MU1_46610</name>
</gene>
<dbReference type="SUPFAM" id="SSF55874">
    <property type="entry name" value="ATPase domain of HSP90 chaperone/DNA topoisomerase II/histidine kinase"/>
    <property type="match status" value="1"/>
</dbReference>
<evidence type="ECO:0000256" key="9">
    <source>
        <dbReference type="ARBA" id="ARBA00022777"/>
    </source>
</evidence>
<evidence type="ECO:0000256" key="1">
    <source>
        <dbReference type="ARBA" id="ARBA00000085"/>
    </source>
</evidence>
<keyword evidence="9 17" id="KW-0418">Kinase</keyword>
<evidence type="ECO:0000259" key="15">
    <source>
        <dbReference type="PROSITE" id="PS50109"/>
    </source>
</evidence>
<dbReference type="InterPro" id="IPR036890">
    <property type="entry name" value="HATPase_C_sf"/>
</dbReference>
<dbReference type="Gene3D" id="6.10.340.10">
    <property type="match status" value="1"/>
</dbReference>
<accession>A0ABQ6GJQ8</accession>
<dbReference type="CDD" id="cd06225">
    <property type="entry name" value="HAMP"/>
    <property type="match status" value="1"/>
</dbReference>
<dbReference type="SUPFAM" id="SSF158472">
    <property type="entry name" value="HAMP domain-like"/>
    <property type="match status" value="1"/>
</dbReference>
<dbReference type="InterPro" id="IPR005467">
    <property type="entry name" value="His_kinase_dom"/>
</dbReference>
<feature type="transmembrane region" description="Helical" evidence="14">
    <location>
        <begin position="327"/>
        <end position="345"/>
    </location>
</feature>
<evidence type="ECO:0000313" key="18">
    <source>
        <dbReference type="Proteomes" id="UP001157114"/>
    </source>
</evidence>
<keyword evidence="8" id="KW-0547">Nucleotide-binding</keyword>
<dbReference type="PRINTS" id="PR00344">
    <property type="entry name" value="BCTRLSENSOR"/>
</dbReference>
<dbReference type="Pfam" id="PF00672">
    <property type="entry name" value="HAMP"/>
    <property type="match status" value="1"/>
</dbReference>
<protein>
    <recommendedName>
        <fullName evidence="3">histidine kinase</fullName>
        <ecNumber evidence="3">2.7.13.3</ecNumber>
    </recommendedName>
</protein>
<reference evidence="17 18" key="1">
    <citation type="submission" date="2023-03" db="EMBL/GenBank/DDBJ databases">
        <title>Draft genome sequence of the bacteria which degrade cell wall of Tricholomamatutake.</title>
        <authorList>
            <person name="Konishi Y."/>
            <person name="Fukuta Y."/>
            <person name="Shirasaka N."/>
        </authorList>
    </citation>
    <scope>NUCLEOTIDE SEQUENCE [LARGE SCALE GENOMIC DNA]</scope>
    <source>
        <strain evidence="18">mu1</strain>
    </source>
</reference>
<dbReference type="PROSITE" id="PS50109">
    <property type="entry name" value="HIS_KIN"/>
    <property type="match status" value="1"/>
</dbReference>
<evidence type="ECO:0000256" key="7">
    <source>
        <dbReference type="ARBA" id="ARBA00022692"/>
    </source>
</evidence>
<dbReference type="Pfam" id="PF02743">
    <property type="entry name" value="dCache_1"/>
    <property type="match status" value="1"/>
</dbReference>
<proteinExistence type="predicted"/>
<evidence type="ECO:0000256" key="4">
    <source>
        <dbReference type="ARBA" id="ARBA00022475"/>
    </source>
</evidence>
<dbReference type="InterPro" id="IPR003594">
    <property type="entry name" value="HATPase_dom"/>
</dbReference>
<keyword evidence="12" id="KW-0902">Two-component regulatory system</keyword>
<evidence type="ECO:0000313" key="17">
    <source>
        <dbReference type="EMBL" id="GLX70315.1"/>
    </source>
</evidence>
<dbReference type="InterPro" id="IPR010559">
    <property type="entry name" value="Sig_transdc_His_kin_internal"/>
</dbReference>
<comment type="subcellular location">
    <subcellularLocation>
        <location evidence="2">Cell membrane</location>
        <topology evidence="2">Multi-pass membrane protein</topology>
    </subcellularLocation>
</comment>